<dbReference type="GO" id="GO:0004601">
    <property type="term" value="F:peroxidase activity"/>
    <property type="evidence" value="ECO:0007669"/>
    <property type="project" value="UniProtKB-KW"/>
</dbReference>
<dbReference type="Gene3D" id="3.40.30.10">
    <property type="entry name" value="Glutaredoxin"/>
    <property type="match status" value="1"/>
</dbReference>
<dbReference type="PROSITE" id="PS51352">
    <property type="entry name" value="THIOREDOXIN_2"/>
    <property type="match status" value="1"/>
</dbReference>
<dbReference type="InterPro" id="IPR029760">
    <property type="entry name" value="GPX_CS"/>
</dbReference>
<dbReference type="PANTHER" id="PTHR11592">
    <property type="entry name" value="GLUTATHIONE PEROXIDASE"/>
    <property type="match status" value="1"/>
</dbReference>
<dbReference type="CDD" id="cd00340">
    <property type="entry name" value="GSH_Peroxidase"/>
    <property type="match status" value="1"/>
</dbReference>
<protein>
    <recommendedName>
        <fullName evidence="4">Glutathione peroxidase</fullName>
    </recommendedName>
</protein>
<sequence length="263" mass="29269">MVALTLSPVTMSNGCALRLRLVSSSKAHSGKMGGGGEALDSDGGGLRVEKENGEEKFLLLPSLCDLHHTMATQPTNHPNSVYDFTVKDTKGDDVDLVTYKGKVLVIVNVASKCGMTNSNYVELNQLYEKYKDKGLEILAFPCNQFGEEEPGSNDQIKEFVCTRFKSEFPIFDKVHEHTSLESLHLITKFEPSQIEVNGDNSAPLYKFLKSGKWGIFGDDIQWNFAKFLVDKDGQVVDRYYPTTSPLSLEDSAGRRGCDERQRI</sequence>
<keyword evidence="2 4" id="KW-0575">Peroxidase</keyword>
<evidence type="ECO:0000259" key="5">
    <source>
        <dbReference type="PROSITE" id="PS51352"/>
    </source>
</evidence>
<dbReference type="PANTHER" id="PTHR11592:SF27">
    <property type="entry name" value="GLUTATHIONE PEROXIDASE 8-RELATED"/>
    <property type="match status" value="1"/>
</dbReference>
<gene>
    <name evidence="6" type="ORF">V8G54_001152</name>
</gene>
<dbReference type="InterPro" id="IPR000889">
    <property type="entry name" value="Glutathione_peroxidase"/>
</dbReference>
<dbReference type="InterPro" id="IPR036249">
    <property type="entry name" value="Thioredoxin-like_sf"/>
</dbReference>
<proteinExistence type="inferred from homology"/>
<dbReference type="EMBL" id="CP144700">
    <property type="protein sequence ID" value="WVZ22608.1"/>
    <property type="molecule type" value="Genomic_DNA"/>
</dbReference>
<evidence type="ECO:0000256" key="3">
    <source>
        <dbReference type="ARBA" id="ARBA00023002"/>
    </source>
</evidence>
<dbReference type="Pfam" id="PF00255">
    <property type="entry name" value="GSHPx"/>
    <property type="match status" value="1"/>
</dbReference>
<organism evidence="6 7">
    <name type="scientific">Vigna mungo</name>
    <name type="common">Black gram</name>
    <name type="synonym">Phaseolus mungo</name>
    <dbReference type="NCBI Taxonomy" id="3915"/>
    <lineage>
        <taxon>Eukaryota</taxon>
        <taxon>Viridiplantae</taxon>
        <taxon>Streptophyta</taxon>
        <taxon>Embryophyta</taxon>
        <taxon>Tracheophyta</taxon>
        <taxon>Spermatophyta</taxon>
        <taxon>Magnoliopsida</taxon>
        <taxon>eudicotyledons</taxon>
        <taxon>Gunneridae</taxon>
        <taxon>Pentapetalae</taxon>
        <taxon>rosids</taxon>
        <taxon>fabids</taxon>
        <taxon>Fabales</taxon>
        <taxon>Fabaceae</taxon>
        <taxon>Papilionoideae</taxon>
        <taxon>50 kb inversion clade</taxon>
        <taxon>NPAAA clade</taxon>
        <taxon>indigoferoid/millettioid clade</taxon>
        <taxon>Phaseoleae</taxon>
        <taxon>Vigna</taxon>
    </lineage>
</organism>
<keyword evidence="7" id="KW-1185">Reference proteome</keyword>
<dbReference type="GO" id="GO:0006979">
    <property type="term" value="P:response to oxidative stress"/>
    <property type="evidence" value="ECO:0007669"/>
    <property type="project" value="InterPro"/>
</dbReference>
<dbReference type="InterPro" id="IPR029759">
    <property type="entry name" value="GPX_AS"/>
</dbReference>
<dbReference type="PRINTS" id="PR01011">
    <property type="entry name" value="GLUTPROXDASE"/>
</dbReference>
<comment type="similarity">
    <text evidence="1 4">Belongs to the glutathione peroxidase family.</text>
</comment>
<feature type="domain" description="Thioredoxin" evidence="5">
    <location>
        <begin position="75"/>
        <end position="262"/>
    </location>
</feature>
<dbReference type="PROSITE" id="PS00460">
    <property type="entry name" value="GLUTATHIONE_PEROXID_1"/>
    <property type="match status" value="1"/>
</dbReference>
<evidence type="ECO:0000313" key="6">
    <source>
        <dbReference type="EMBL" id="WVZ22608.1"/>
    </source>
</evidence>
<reference evidence="6 7" key="1">
    <citation type="journal article" date="2023" name="Life. Sci Alliance">
        <title>Evolutionary insights into 3D genome organization and epigenetic landscape of Vigna mungo.</title>
        <authorList>
            <person name="Junaid A."/>
            <person name="Singh B."/>
            <person name="Bhatia S."/>
        </authorList>
    </citation>
    <scope>NUCLEOTIDE SEQUENCE [LARGE SCALE GENOMIC DNA]</scope>
    <source>
        <strain evidence="6">Urdbean</strain>
    </source>
</reference>
<evidence type="ECO:0000256" key="1">
    <source>
        <dbReference type="ARBA" id="ARBA00006926"/>
    </source>
</evidence>
<evidence type="ECO:0000256" key="2">
    <source>
        <dbReference type="ARBA" id="ARBA00022559"/>
    </source>
</evidence>
<name>A0AAQ3SAQ9_VIGMU</name>
<dbReference type="AlphaFoldDB" id="A0AAQ3SAQ9"/>
<dbReference type="SUPFAM" id="SSF52833">
    <property type="entry name" value="Thioredoxin-like"/>
    <property type="match status" value="1"/>
</dbReference>
<evidence type="ECO:0000313" key="7">
    <source>
        <dbReference type="Proteomes" id="UP001374535"/>
    </source>
</evidence>
<evidence type="ECO:0000256" key="4">
    <source>
        <dbReference type="RuleBase" id="RU000499"/>
    </source>
</evidence>
<accession>A0AAQ3SAQ9</accession>
<dbReference type="PROSITE" id="PS00763">
    <property type="entry name" value="GLUTATHIONE_PEROXID_2"/>
    <property type="match status" value="1"/>
</dbReference>
<dbReference type="PROSITE" id="PS51355">
    <property type="entry name" value="GLUTATHIONE_PEROXID_3"/>
    <property type="match status" value="1"/>
</dbReference>
<keyword evidence="3 4" id="KW-0560">Oxidoreductase</keyword>
<dbReference type="Proteomes" id="UP001374535">
    <property type="component" value="Chromosome 1"/>
</dbReference>
<dbReference type="InterPro" id="IPR013766">
    <property type="entry name" value="Thioredoxin_domain"/>
</dbReference>